<accession>A0ACB7ZC93</accession>
<evidence type="ECO:0000313" key="1">
    <source>
        <dbReference type="EMBL" id="KAH7863227.1"/>
    </source>
</evidence>
<dbReference type="EMBL" id="CM037162">
    <property type="protein sequence ID" value="KAH7863227.1"/>
    <property type="molecule type" value="Genomic_DNA"/>
</dbReference>
<gene>
    <name evidence="1" type="ORF">Vadar_015038</name>
</gene>
<proteinExistence type="predicted"/>
<comment type="caution">
    <text evidence="1">The sequence shown here is derived from an EMBL/GenBank/DDBJ whole genome shotgun (WGS) entry which is preliminary data.</text>
</comment>
<protein>
    <submittedName>
        <fullName evidence="1">Uncharacterized protein</fullName>
    </submittedName>
</protein>
<evidence type="ECO:0000313" key="2">
    <source>
        <dbReference type="Proteomes" id="UP000828048"/>
    </source>
</evidence>
<keyword evidence="2" id="KW-1185">Reference proteome</keyword>
<organism evidence="1 2">
    <name type="scientific">Vaccinium darrowii</name>
    <dbReference type="NCBI Taxonomy" id="229202"/>
    <lineage>
        <taxon>Eukaryota</taxon>
        <taxon>Viridiplantae</taxon>
        <taxon>Streptophyta</taxon>
        <taxon>Embryophyta</taxon>
        <taxon>Tracheophyta</taxon>
        <taxon>Spermatophyta</taxon>
        <taxon>Magnoliopsida</taxon>
        <taxon>eudicotyledons</taxon>
        <taxon>Gunneridae</taxon>
        <taxon>Pentapetalae</taxon>
        <taxon>asterids</taxon>
        <taxon>Ericales</taxon>
        <taxon>Ericaceae</taxon>
        <taxon>Vaccinioideae</taxon>
        <taxon>Vaccinieae</taxon>
        <taxon>Vaccinium</taxon>
    </lineage>
</organism>
<sequence>MSREKVHNVYPSLSVVILVVIVALNLPTHVICDADDGEGLSQNSNPAVVQIFAQAVFNQFNNLSMFMTPDIRKQLSFCINDVDAEWNRAFNFSSDLEFLTNCAEKTKGDLMQRLCTVAEIKFYFNSFLQGGSKKTNYLKPNINCNLTSWVDGCEPGWACSVGKGKKVDLNNSKDVPQRTLDCQTCCEGFFCPHGLTCMIPCPLGSYCPMAKLNTSTGVCDPYRYQLPPAQPNHTCGGADNWADILSSTESKSSIPLGVYHLKEISYLYVLPDHNRFPFYRHYCRTGSTSQAACFRLATCEAQTAIQNITAYGILLFAGLTLLLLIIYNCSDQVLTTREKRQAKSREAAARSAKETVQARERWKSAKGVAKKQVIGLQTQLSRTFSRKKSVRQEQLKGLGQPKPGTDASLPPMPMNEKGKKESNLTKMMHELEDEDPHSHEGFNLEIGDKNLKKQHGPKGKQLQTRSQIFRYAYGEIEKEKALQEQNQNLTFSGVISMATDVEERSRPTIEVAFKDLTLTLKGTHKHLLRCVSGKIMPGRVSAVMGPSGAGKTTFLSALAGKVRGCTMSGMVIINGKVESIASYKKIIGFVPQDDIVHGNLTVEENLWFSARCRLSADLPKPEKVLVVERVIESLGLQNVRDSMVGTVEKRGISGGQRKRVNVGLEMVMEPSLLILDEPTSGLDSSSSQLLLRALRREALEGVNICMVVHQPSYTLFRMFDDLILLAKGGLTAYHGSVKKVEEYFAGLGINVPERVNPPDYFIDILEGVVKPSTSSGVNYKELPLRWMLHNGYTVPPDMLSSSAIAASSVADNSAHGTSAAAGGSDGQSFAGDIWQDMKFHAELKKDHIQHKFHRIHDLSNRTTPGVLQQYKYFLGRVGKQRLREARIQAVDFLILLIAGICLGTLAKVSDETFGALGYTYTVIAVSLLCGIAALRTFNLDKLHYWRESASGMSSLAYFLAKDTIDHFSTLIKPVVYLSMFYFFNNPRSSFLDNYIVLVCLVYCVTGIAYALAIYLEPGPAQLCSVLLPVVLTLIANQNYQDGILKIVENMCYTKWALEAFVIANAERYYGVWLITRCGSLLNNDYKLSDWIPCLIYLILAASSVLRCLTWLMKMDHFLEDEVLGVEHLLAEPKCSYLGDDVLGFKTFSQQTFSNFEEFSTLEYGSIKTDCVARDSDLKQSEKVKEELLDGVLGRTDAIVLGRKNTTSHICEDYLLDAEFVDEVSDLNPIRGPYAIDSGLENKCTVSGGRGCSDEISEVAMAPVPVFQTSCQDSLLLDRMTIDELHEAFRNTFGCETTVADKQWLKHQLSFGLQNPTVSSNVSEGKLISPISDQDSNRVCTSFTGVFNFKKRRRVQHVKRERHDILSSLKSFSSEDRKAMLGFSELGDAENEHVASKRSRKPTRRYIDESIEQNSLRKKRRCRISYTCSSDKILRNGSYKQLCQKGFEAKPSVCREVALKGACIQVPFGEPIRREHMKKKVHESDCFKDSRLSDSKVDSDMESFSAKSNDAVSGDDYITWTKTPHKGKSRRKNHMYWSISEVSKLVEGVSMYGVGRWTEIKRLLFPSSANRTSVDLKDKWRNLLRASCSQLKSSREVESKRKHGSKPIPQSILRRVRELASIYPYPRDRKKTASVTSPVPGTSTTSDKLFPLSSAVRIM</sequence>
<name>A0ACB7ZC93_9ERIC</name>
<dbReference type="Proteomes" id="UP000828048">
    <property type="component" value="Chromosome 12"/>
</dbReference>
<reference evidence="1 2" key="1">
    <citation type="journal article" date="2021" name="Hortic Res">
        <title>High-quality reference genome and annotation aids understanding of berry development for evergreen blueberry (Vaccinium darrowii).</title>
        <authorList>
            <person name="Yu J."/>
            <person name="Hulse-Kemp A.M."/>
            <person name="Babiker E."/>
            <person name="Staton M."/>
        </authorList>
    </citation>
    <scope>NUCLEOTIDE SEQUENCE [LARGE SCALE GENOMIC DNA]</scope>
    <source>
        <strain evidence="2">cv. NJ 8807/NJ 8810</strain>
        <tissue evidence="1">Young leaf</tissue>
    </source>
</reference>